<protein>
    <recommendedName>
        <fullName evidence="1">DUF5723 domain-containing protein</fullName>
    </recommendedName>
</protein>
<dbReference type="Pfam" id="PF18990">
    <property type="entry name" value="DUF5723"/>
    <property type="match status" value="1"/>
</dbReference>
<feature type="domain" description="DUF5723" evidence="1">
    <location>
        <begin position="56"/>
        <end position="408"/>
    </location>
</feature>
<dbReference type="eggNOG" id="ENOG5032WPB">
    <property type="taxonomic scope" value="Bacteria"/>
</dbReference>
<name>L8JL56_9BACT</name>
<dbReference type="InterPro" id="IPR043781">
    <property type="entry name" value="DUF5723"/>
</dbReference>
<dbReference type="EMBL" id="AMZN01000070">
    <property type="protein sequence ID" value="ELR69666.1"/>
    <property type="molecule type" value="Genomic_DNA"/>
</dbReference>
<accession>L8JL56</accession>
<comment type="caution">
    <text evidence="2">The sequence shown here is derived from an EMBL/GenBank/DDBJ whole genome shotgun (WGS) entry which is preliminary data.</text>
</comment>
<keyword evidence="3" id="KW-1185">Reference proteome</keyword>
<dbReference type="RefSeq" id="WP_009582044.1">
    <property type="nucleotide sequence ID" value="NZ_AMZN01000070.1"/>
</dbReference>
<proteinExistence type="predicted"/>
<evidence type="ECO:0000259" key="1">
    <source>
        <dbReference type="Pfam" id="PF18990"/>
    </source>
</evidence>
<reference evidence="2 3" key="1">
    <citation type="submission" date="2012-12" db="EMBL/GenBank/DDBJ databases">
        <title>Genome assembly of Fulvivirga imtechensis AK7.</title>
        <authorList>
            <person name="Nupur N."/>
            <person name="Khatri I."/>
            <person name="Kumar R."/>
            <person name="Subramanian S."/>
            <person name="Pinnaka A."/>
        </authorList>
    </citation>
    <scope>NUCLEOTIDE SEQUENCE [LARGE SCALE GENOMIC DNA]</scope>
    <source>
        <strain evidence="2 3">AK7</strain>
    </source>
</reference>
<evidence type="ECO:0000313" key="3">
    <source>
        <dbReference type="Proteomes" id="UP000011135"/>
    </source>
</evidence>
<dbReference type="Proteomes" id="UP000011135">
    <property type="component" value="Unassembled WGS sequence"/>
</dbReference>
<gene>
    <name evidence="2" type="ORF">C900_04891</name>
</gene>
<dbReference type="AlphaFoldDB" id="L8JL56"/>
<sequence>MVRGLVTISCVLFIVTFSRGQNNLQLHYGYRGSISAAKFLPSTLHLGKDRMMMGFNYKAWIANKSLSYATITDIRNKGSITDTDIGTFIGELDRENIIGAGQDVMLLGIAYQLTHTRHRATIGFGITDRMSASFRYPKSLLQLAWKGNAQFEGQRVDLSQVSLDARYFREFAFAGAMDILRVGDLRLRGGASLKFYYGLAAIYMPANQLFFTTGENGDYLQLDYDYSIYTSGIENFSFFKGRGHGWGGNVGITMSYEKRHYFDVGVSDIGSITFFNETKVFNDNNTILYSGLTRRDLEDLSNYADSVANIFDNKVVTDKNFKMALGTRLMLQYSYRFVYDDPERNPGNIFITLVKGFSELPGVTREPRISIGYNQRILKTFFVGISSSWGGFNDLAIGGLMGVRIRKTRLGIHCDDFTGFLFPKLGTGAGIGLILQTAW</sequence>
<dbReference type="OrthoDB" id="973991at2"/>
<dbReference type="STRING" id="1237149.C900_04891"/>
<evidence type="ECO:0000313" key="2">
    <source>
        <dbReference type="EMBL" id="ELR69666.1"/>
    </source>
</evidence>
<organism evidence="2 3">
    <name type="scientific">Fulvivirga imtechensis AK7</name>
    <dbReference type="NCBI Taxonomy" id="1237149"/>
    <lineage>
        <taxon>Bacteria</taxon>
        <taxon>Pseudomonadati</taxon>
        <taxon>Bacteroidota</taxon>
        <taxon>Cytophagia</taxon>
        <taxon>Cytophagales</taxon>
        <taxon>Fulvivirgaceae</taxon>
        <taxon>Fulvivirga</taxon>
    </lineage>
</organism>